<dbReference type="Pfam" id="PF16157">
    <property type="entry name" value="DUF4865"/>
    <property type="match status" value="1"/>
</dbReference>
<name>A0A3P8KL54_RAOTE</name>
<dbReference type="AlphaFoldDB" id="A0A3P8KL54"/>
<dbReference type="InterPro" id="IPR032349">
    <property type="entry name" value="DUF4865"/>
</dbReference>
<dbReference type="KEGG" id="rtg:NCTC13098_03728"/>
<dbReference type="Proteomes" id="UP000274346">
    <property type="component" value="Chromosome"/>
</dbReference>
<evidence type="ECO:0000313" key="1">
    <source>
        <dbReference type="EMBL" id="VDR27361.1"/>
    </source>
</evidence>
<accession>A0A3P8KL54</accession>
<dbReference type="EMBL" id="LR131271">
    <property type="protein sequence ID" value="VDR27361.1"/>
    <property type="molecule type" value="Genomic_DNA"/>
</dbReference>
<organism evidence="1 2">
    <name type="scientific">Raoultella terrigena</name>
    <name type="common">Klebsiella terrigena</name>
    <dbReference type="NCBI Taxonomy" id="577"/>
    <lineage>
        <taxon>Bacteria</taxon>
        <taxon>Pseudomonadati</taxon>
        <taxon>Pseudomonadota</taxon>
        <taxon>Gammaproteobacteria</taxon>
        <taxon>Enterobacterales</taxon>
        <taxon>Enterobacteriaceae</taxon>
        <taxon>Klebsiella/Raoultella group</taxon>
        <taxon>Raoultella</taxon>
    </lineage>
</organism>
<evidence type="ECO:0008006" key="3">
    <source>
        <dbReference type="Google" id="ProtNLM"/>
    </source>
</evidence>
<evidence type="ECO:0000313" key="2">
    <source>
        <dbReference type="Proteomes" id="UP000274346"/>
    </source>
</evidence>
<reference evidence="1 2" key="1">
    <citation type="submission" date="2018-12" db="EMBL/GenBank/DDBJ databases">
        <authorList>
            <consortium name="Pathogen Informatics"/>
        </authorList>
    </citation>
    <scope>NUCLEOTIDE SEQUENCE [LARGE SCALE GENOMIC DNA]</scope>
    <source>
        <strain evidence="1 2">NCTC13098</strain>
    </source>
</reference>
<protein>
    <recommendedName>
        <fullName evidence="3">DUF4865 domain-containing protein</fullName>
    </recommendedName>
</protein>
<sequence>MIVMQYRFTLPADYDMAIIERRIADGGAKLDGFPGLVFKTYLYSRRDDRAMPAAENRYAPLYVWQNAGAMARFLQSPGFARLCEDFGWPHIESWLALRVPEVTDVMNKPWLSLEKRAIAPFSDLANLNLQGPLCAWDVSRWRLMEVSFGDTPSATGESYRIGYVARGEA</sequence>
<gene>
    <name evidence="1" type="ORF">NCTC13098_03728</name>
</gene>
<proteinExistence type="predicted"/>